<comment type="caution">
    <text evidence="1">The sequence shown here is derived from an EMBL/GenBank/DDBJ whole genome shotgun (WGS) entry which is preliminary data.</text>
</comment>
<keyword evidence="2" id="KW-1185">Reference proteome</keyword>
<dbReference type="AlphaFoldDB" id="A0A506Y596"/>
<dbReference type="EMBL" id="VHQG01000002">
    <property type="protein sequence ID" value="TPW76198.1"/>
    <property type="molecule type" value="Genomic_DNA"/>
</dbReference>
<dbReference type="OrthoDB" id="4376297at2"/>
<dbReference type="RefSeq" id="WP_141163554.1">
    <property type="nucleotide sequence ID" value="NZ_VHQG01000002.1"/>
</dbReference>
<organism evidence="1 2">
    <name type="scientific">Schumannella soli</name>
    <dbReference type="NCBI Taxonomy" id="2590779"/>
    <lineage>
        <taxon>Bacteria</taxon>
        <taxon>Bacillati</taxon>
        <taxon>Actinomycetota</taxon>
        <taxon>Actinomycetes</taxon>
        <taxon>Micrococcales</taxon>
        <taxon>Microbacteriaceae</taxon>
        <taxon>Schumannella</taxon>
    </lineage>
</organism>
<evidence type="ECO:0000313" key="1">
    <source>
        <dbReference type="EMBL" id="TPW76198.1"/>
    </source>
</evidence>
<dbReference type="Proteomes" id="UP000316252">
    <property type="component" value="Unassembled WGS sequence"/>
</dbReference>
<proteinExistence type="predicted"/>
<protein>
    <recommendedName>
        <fullName evidence="3">Nucleotidyl transferase AbiEii/AbiGii toxin family protein</fullName>
    </recommendedName>
</protein>
<evidence type="ECO:0000313" key="2">
    <source>
        <dbReference type="Proteomes" id="UP000316252"/>
    </source>
</evidence>
<sequence length="194" mass="21266">MSSGELSRDDIIAGLQDIIAAMRAMKQRGRIRIVGGAAIWLGHSAHREATVDVDALITPRDEVLTIARTVATRRGWPDDWINDAAAQFLPSGMGQPAGWISIFDEDGIIVEYADDRTLLAMKMQAANRRGRRDMADILALVAKLGIRDADEAEEIYGNYYPGDALTERARVLLDNAFEQGIPDIENPDPIPPLG</sequence>
<gene>
    <name evidence="1" type="ORF">FJ657_10385</name>
</gene>
<name>A0A506Y596_9MICO</name>
<reference evidence="1 2" key="1">
    <citation type="submission" date="2019-06" db="EMBL/GenBank/DDBJ databases">
        <authorList>
            <person name="Li F."/>
        </authorList>
    </citation>
    <scope>NUCLEOTIDE SEQUENCE [LARGE SCALE GENOMIC DNA]</scope>
    <source>
        <strain evidence="1 2">10F1D-1</strain>
    </source>
</reference>
<accession>A0A506Y596</accession>
<evidence type="ECO:0008006" key="3">
    <source>
        <dbReference type="Google" id="ProtNLM"/>
    </source>
</evidence>